<accession>A0A1G1VQS2</accession>
<evidence type="ECO:0000256" key="5">
    <source>
        <dbReference type="ARBA" id="ARBA00023284"/>
    </source>
</evidence>
<proteinExistence type="inferred from homology"/>
<keyword evidence="5 6" id="KW-0676">Redox-active center</keyword>
<evidence type="ECO:0000313" key="9">
    <source>
        <dbReference type="EMBL" id="OGY17746.1"/>
    </source>
</evidence>
<dbReference type="InterPro" id="IPR008255">
    <property type="entry name" value="Pyr_nucl-diS_OxRdtase_2_AS"/>
</dbReference>
<comment type="catalytic activity">
    <reaction evidence="6">
        <text>[thioredoxin]-dithiol + NADP(+) = [thioredoxin]-disulfide + NADPH + H(+)</text>
        <dbReference type="Rhea" id="RHEA:20345"/>
        <dbReference type="Rhea" id="RHEA-COMP:10698"/>
        <dbReference type="Rhea" id="RHEA-COMP:10700"/>
        <dbReference type="ChEBI" id="CHEBI:15378"/>
        <dbReference type="ChEBI" id="CHEBI:29950"/>
        <dbReference type="ChEBI" id="CHEBI:50058"/>
        <dbReference type="ChEBI" id="CHEBI:57783"/>
        <dbReference type="ChEBI" id="CHEBI:58349"/>
        <dbReference type="EC" id="1.8.1.9"/>
    </reaction>
</comment>
<evidence type="ECO:0000256" key="6">
    <source>
        <dbReference type="RuleBase" id="RU003880"/>
    </source>
</evidence>
<evidence type="ECO:0000256" key="7">
    <source>
        <dbReference type="RuleBase" id="RU003881"/>
    </source>
</evidence>
<dbReference type="InterPro" id="IPR005982">
    <property type="entry name" value="Thioredox_Rdtase"/>
</dbReference>
<dbReference type="EC" id="1.8.1.9" evidence="6"/>
<evidence type="ECO:0000256" key="1">
    <source>
        <dbReference type="ARBA" id="ARBA00022630"/>
    </source>
</evidence>
<dbReference type="PRINTS" id="PR00469">
    <property type="entry name" value="PNDRDTASEII"/>
</dbReference>
<dbReference type="SUPFAM" id="SSF51905">
    <property type="entry name" value="FAD/NAD(P)-binding domain"/>
    <property type="match status" value="1"/>
</dbReference>
<dbReference type="PANTHER" id="PTHR48105">
    <property type="entry name" value="THIOREDOXIN REDUCTASE 1-RELATED-RELATED"/>
    <property type="match status" value="1"/>
</dbReference>
<dbReference type="InterPro" id="IPR023753">
    <property type="entry name" value="FAD/NAD-binding_dom"/>
</dbReference>
<sequence>MRIYDVVIIGSGPAGYTAGLYLARAKLSPVVLAGEKHGGQLMLTTEVENYPGFQRGILGPELMASMREQAKRFGAEIFDVTASGVDFSKQPFRIWTDQGNERKEYLGKAVIIATGARARLLGVGEERLLGRGVSTCAVCDAAFFKDKVTFVVGGGDAAMEEVLALVRYARSVTLIHRRDTLRASKIMQERVLEGHKDRVKSRWNSQVVGVTGEKKLEAITVEDTKTGKKEELATDGLFISIGHVPETSIFDGQVELDQKGYLVTKLTSSWSDIPQKTWLEDYPTMTSVQGVFGAGDVVDFRYRQAVTAAGMGCMAALDVEKYLTGSMQSW</sequence>
<dbReference type="AlphaFoldDB" id="A0A1G1VQS2"/>
<feature type="domain" description="FAD/NAD(P)-binding" evidence="8">
    <location>
        <begin position="4"/>
        <end position="312"/>
    </location>
</feature>
<dbReference type="InterPro" id="IPR050097">
    <property type="entry name" value="Ferredoxin-NADP_redctase_2"/>
</dbReference>
<comment type="caution">
    <text evidence="9">The sequence shown here is derived from an EMBL/GenBank/DDBJ whole genome shotgun (WGS) entry which is preliminary data.</text>
</comment>
<keyword evidence="1 6" id="KW-0285">Flavoprotein</keyword>
<organism evidence="9 10">
    <name type="scientific">Candidatus Chisholmbacteria bacterium RIFCSPHIGHO2_01_FULL_52_32</name>
    <dbReference type="NCBI Taxonomy" id="1797591"/>
    <lineage>
        <taxon>Bacteria</taxon>
        <taxon>Candidatus Chisholmiibacteriota</taxon>
    </lineage>
</organism>
<comment type="subunit">
    <text evidence="6">Homodimer.</text>
</comment>
<dbReference type="Proteomes" id="UP000179233">
    <property type="component" value="Unassembled WGS sequence"/>
</dbReference>
<evidence type="ECO:0000313" key="10">
    <source>
        <dbReference type="Proteomes" id="UP000179233"/>
    </source>
</evidence>
<protein>
    <recommendedName>
        <fullName evidence="6">Thioredoxin reductase</fullName>
        <ecNumber evidence="6">1.8.1.9</ecNumber>
    </recommendedName>
</protein>
<dbReference type="Gene3D" id="3.50.50.60">
    <property type="entry name" value="FAD/NAD(P)-binding domain"/>
    <property type="match status" value="2"/>
</dbReference>
<dbReference type="PRINTS" id="PR00368">
    <property type="entry name" value="FADPNR"/>
</dbReference>
<keyword evidence="3 6" id="KW-0560">Oxidoreductase</keyword>
<evidence type="ECO:0000256" key="2">
    <source>
        <dbReference type="ARBA" id="ARBA00022827"/>
    </source>
</evidence>
<dbReference type="GO" id="GO:0005737">
    <property type="term" value="C:cytoplasm"/>
    <property type="evidence" value="ECO:0007669"/>
    <property type="project" value="InterPro"/>
</dbReference>
<dbReference type="Pfam" id="PF07992">
    <property type="entry name" value="Pyr_redox_2"/>
    <property type="match status" value="1"/>
</dbReference>
<keyword evidence="4" id="KW-1015">Disulfide bond</keyword>
<dbReference type="PROSITE" id="PS00573">
    <property type="entry name" value="PYRIDINE_REDOX_2"/>
    <property type="match status" value="1"/>
</dbReference>
<reference evidence="9 10" key="1">
    <citation type="journal article" date="2016" name="Nat. Commun.">
        <title>Thousands of microbial genomes shed light on interconnected biogeochemical processes in an aquifer system.</title>
        <authorList>
            <person name="Anantharaman K."/>
            <person name="Brown C.T."/>
            <person name="Hug L.A."/>
            <person name="Sharon I."/>
            <person name="Castelle C.J."/>
            <person name="Probst A.J."/>
            <person name="Thomas B.C."/>
            <person name="Singh A."/>
            <person name="Wilkins M.J."/>
            <person name="Karaoz U."/>
            <person name="Brodie E.L."/>
            <person name="Williams K.H."/>
            <person name="Hubbard S.S."/>
            <person name="Banfield J.F."/>
        </authorList>
    </citation>
    <scope>NUCLEOTIDE SEQUENCE [LARGE SCALE GENOMIC DNA]</scope>
</reference>
<evidence type="ECO:0000256" key="3">
    <source>
        <dbReference type="ARBA" id="ARBA00023002"/>
    </source>
</evidence>
<gene>
    <name evidence="9" type="ORF">A2786_00260</name>
</gene>
<comment type="cofactor">
    <cofactor evidence="7">
        <name>FAD</name>
        <dbReference type="ChEBI" id="CHEBI:57692"/>
    </cofactor>
    <text evidence="7">Binds 1 FAD per subunit.</text>
</comment>
<comment type="similarity">
    <text evidence="6">Belongs to the class-II pyridine nucleotide-disulfide oxidoreductase family.</text>
</comment>
<dbReference type="GO" id="GO:0004791">
    <property type="term" value="F:thioredoxin-disulfide reductase (NADPH) activity"/>
    <property type="evidence" value="ECO:0007669"/>
    <property type="project" value="UniProtKB-UniRule"/>
</dbReference>
<name>A0A1G1VQS2_9BACT</name>
<evidence type="ECO:0000259" key="8">
    <source>
        <dbReference type="Pfam" id="PF07992"/>
    </source>
</evidence>
<keyword evidence="2 6" id="KW-0274">FAD</keyword>
<dbReference type="NCBIfam" id="TIGR01292">
    <property type="entry name" value="TRX_reduct"/>
    <property type="match status" value="1"/>
</dbReference>
<dbReference type="EMBL" id="MHCJ01000006">
    <property type="protein sequence ID" value="OGY17746.1"/>
    <property type="molecule type" value="Genomic_DNA"/>
</dbReference>
<keyword evidence="7" id="KW-0521">NADP</keyword>
<evidence type="ECO:0000256" key="4">
    <source>
        <dbReference type="ARBA" id="ARBA00023157"/>
    </source>
</evidence>
<dbReference type="InterPro" id="IPR036188">
    <property type="entry name" value="FAD/NAD-bd_sf"/>
</dbReference>
<dbReference type="GO" id="GO:0019430">
    <property type="term" value="P:removal of superoxide radicals"/>
    <property type="evidence" value="ECO:0007669"/>
    <property type="project" value="UniProtKB-UniRule"/>
</dbReference>